<dbReference type="InterPro" id="IPR042261">
    <property type="entry name" value="Lsr2-like_dimerization"/>
</dbReference>
<feature type="domain" description="Lsr2 DNA-binding" evidence="3">
    <location>
        <begin position="75"/>
        <end position="111"/>
    </location>
</feature>
<keyword evidence="5" id="KW-1185">Reference proteome</keyword>
<comment type="caution">
    <text evidence="4">The sequence shown here is derived from an EMBL/GenBank/DDBJ whole genome shotgun (WGS) entry which is preliminary data.</text>
</comment>
<protein>
    <submittedName>
        <fullName evidence="4">Lsr2 family protein</fullName>
    </submittedName>
</protein>
<dbReference type="Proteomes" id="UP001601521">
    <property type="component" value="Unassembled WGS sequence"/>
</dbReference>
<dbReference type="Gene3D" id="4.10.320.10">
    <property type="entry name" value="E3-binding domain"/>
    <property type="match status" value="1"/>
</dbReference>
<dbReference type="InterPro" id="IPR024412">
    <property type="entry name" value="Lsr2_dim_dom"/>
</dbReference>
<dbReference type="RefSeq" id="WP_387256132.1">
    <property type="nucleotide sequence ID" value="NZ_JBIALX010000029.1"/>
</dbReference>
<accession>A0ABW6NU98</accession>
<keyword evidence="1" id="KW-0238">DNA-binding</keyword>
<name>A0ABW6NU98_9NOCA</name>
<dbReference type="InterPro" id="IPR036625">
    <property type="entry name" value="E3-bd_dom_sf"/>
</dbReference>
<evidence type="ECO:0000259" key="3">
    <source>
        <dbReference type="Pfam" id="PF23359"/>
    </source>
</evidence>
<dbReference type="InterPro" id="IPR055370">
    <property type="entry name" value="Lsr2_DNA-bd"/>
</dbReference>
<dbReference type="Pfam" id="PF11774">
    <property type="entry name" value="Lsr2"/>
    <property type="match status" value="1"/>
</dbReference>
<evidence type="ECO:0000259" key="2">
    <source>
        <dbReference type="Pfam" id="PF11774"/>
    </source>
</evidence>
<dbReference type="Pfam" id="PF23359">
    <property type="entry name" value="Lsr2_DNA-bd"/>
    <property type="match status" value="1"/>
</dbReference>
<evidence type="ECO:0000313" key="5">
    <source>
        <dbReference type="Proteomes" id="UP001601521"/>
    </source>
</evidence>
<evidence type="ECO:0000256" key="1">
    <source>
        <dbReference type="ARBA" id="ARBA00023125"/>
    </source>
</evidence>
<proteinExistence type="predicted"/>
<sequence length="112" mass="12651">MARKVTVELIDDYDGKSKAEETVFFSLDGVEYEIDLSVKNAGKLRGLFERWTEPARKVGRIPRGKSGRTGVRTVADKEQTKVIRDWARNNGYNVSSRGRIQADIIEAYNKAS</sequence>
<feature type="domain" description="Lsr2 dimerization" evidence="2">
    <location>
        <begin position="1"/>
        <end position="59"/>
    </location>
</feature>
<reference evidence="4 5" key="1">
    <citation type="submission" date="2024-10" db="EMBL/GenBank/DDBJ databases">
        <title>The Natural Products Discovery Center: Release of the First 8490 Sequenced Strains for Exploring Actinobacteria Biosynthetic Diversity.</title>
        <authorList>
            <person name="Kalkreuter E."/>
            <person name="Kautsar S.A."/>
            <person name="Yang D."/>
            <person name="Bader C.D."/>
            <person name="Teijaro C.N."/>
            <person name="Fluegel L."/>
            <person name="Davis C.M."/>
            <person name="Simpson J.R."/>
            <person name="Lauterbach L."/>
            <person name="Steele A.D."/>
            <person name="Gui C."/>
            <person name="Meng S."/>
            <person name="Li G."/>
            <person name="Viehrig K."/>
            <person name="Ye F."/>
            <person name="Su P."/>
            <person name="Kiefer A.F."/>
            <person name="Nichols A."/>
            <person name="Cepeda A.J."/>
            <person name="Yan W."/>
            <person name="Fan B."/>
            <person name="Jiang Y."/>
            <person name="Adhikari A."/>
            <person name="Zheng C.-J."/>
            <person name="Schuster L."/>
            <person name="Cowan T.M."/>
            <person name="Smanski M.J."/>
            <person name="Chevrette M.G."/>
            <person name="De Carvalho L.P.S."/>
            <person name="Shen B."/>
        </authorList>
    </citation>
    <scope>NUCLEOTIDE SEQUENCE [LARGE SCALE GENOMIC DNA]</scope>
    <source>
        <strain evidence="4 5">NPDC004550</strain>
    </source>
</reference>
<organism evidence="4 5">
    <name type="scientific">Nocardia africana</name>
    <dbReference type="NCBI Taxonomy" id="134964"/>
    <lineage>
        <taxon>Bacteria</taxon>
        <taxon>Bacillati</taxon>
        <taxon>Actinomycetota</taxon>
        <taxon>Actinomycetes</taxon>
        <taxon>Mycobacteriales</taxon>
        <taxon>Nocardiaceae</taxon>
        <taxon>Nocardia</taxon>
    </lineage>
</organism>
<gene>
    <name evidence="4" type="ORF">ACFYTH_34675</name>
</gene>
<evidence type="ECO:0000313" key="4">
    <source>
        <dbReference type="EMBL" id="MFF0458524.1"/>
    </source>
</evidence>
<dbReference type="Gene3D" id="3.30.60.230">
    <property type="entry name" value="Lsr2, dimerization domain"/>
    <property type="match status" value="1"/>
</dbReference>
<dbReference type="EMBL" id="JBIALX010000029">
    <property type="protein sequence ID" value="MFF0458524.1"/>
    <property type="molecule type" value="Genomic_DNA"/>
</dbReference>